<evidence type="ECO:0000256" key="1">
    <source>
        <dbReference type="SAM" id="MobiDB-lite"/>
    </source>
</evidence>
<gene>
    <name evidence="2" type="ORF">GCK32_014950</name>
</gene>
<dbReference type="EMBL" id="WIXE01025559">
    <property type="protein sequence ID" value="KAK5964623.1"/>
    <property type="molecule type" value="Genomic_DNA"/>
</dbReference>
<evidence type="ECO:0000313" key="2">
    <source>
        <dbReference type="EMBL" id="KAK5964623.1"/>
    </source>
</evidence>
<feature type="compositionally biased region" description="Basic and acidic residues" evidence="1">
    <location>
        <begin position="35"/>
        <end position="68"/>
    </location>
</feature>
<evidence type="ECO:0000313" key="3">
    <source>
        <dbReference type="Proteomes" id="UP001331761"/>
    </source>
</evidence>
<name>A0AAN8ID57_TRICO</name>
<feature type="compositionally biased region" description="Basic and acidic residues" evidence="1">
    <location>
        <begin position="12"/>
        <end position="24"/>
    </location>
</feature>
<feature type="region of interest" description="Disordered" evidence="1">
    <location>
        <begin position="12"/>
        <end position="68"/>
    </location>
</feature>
<comment type="caution">
    <text evidence="2">The sequence shown here is derived from an EMBL/GenBank/DDBJ whole genome shotgun (WGS) entry which is preliminary data.</text>
</comment>
<dbReference type="AlphaFoldDB" id="A0AAN8ID57"/>
<keyword evidence="3" id="KW-1185">Reference proteome</keyword>
<protein>
    <submittedName>
        <fullName evidence="2">Uncharacterized protein</fullName>
    </submittedName>
</protein>
<sequence>MIDNKLFIAEAEKAGKVKEDDRLPPLKQDSSTQRDTQEEPLKKEGESSRAKTDRPKQVDTKEVGTSKEHVEEYALIDKSVTPWEISRPGTVYERKEMRREIVTETPKSTIWREKQRRGQKGKVTEVLRTYEKIREYRRFIDEYDPDFVD</sequence>
<proteinExistence type="predicted"/>
<dbReference type="Proteomes" id="UP001331761">
    <property type="component" value="Unassembled WGS sequence"/>
</dbReference>
<reference evidence="2 3" key="1">
    <citation type="submission" date="2019-10" db="EMBL/GenBank/DDBJ databases">
        <title>Assembly and Annotation for the nematode Trichostrongylus colubriformis.</title>
        <authorList>
            <person name="Martin J."/>
        </authorList>
    </citation>
    <scope>NUCLEOTIDE SEQUENCE [LARGE SCALE GENOMIC DNA]</scope>
    <source>
        <strain evidence="2">G859</strain>
        <tissue evidence="2">Whole worm</tissue>
    </source>
</reference>
<accession>A0AAN8ID57</accession>
<organism evidence="2 3">
    <name type="scientific">Trichostrongylus colubriformis</name>
    <name type="common">Black scour worm</name>
    <dbReference type="NCBI Taxonomy" id="6319"/>
    <lineage>
        <taxon>Eukaryota</taxon>
        <taxon>Metazoa</taxon>
        <taxon>Ecdysozoa</taxon>
        <taxon>Nematoda</taxon>
        <taxon>Chromadorea</taxon>
        <taxon>Rhabditida</taxon>
        <taxon>Rhabditina</taxon>
        <taxon>Rhabditomorpha</taxon>
        <taxon>Strongyloidea</taxon>
        <taxon>Trichostrongylidae</taxon>
        <taxon>Trichostrongylus</taxon>
    </lineage>
</organism>